<keyword evidence="7" id="KW-0997">Cell inner membrane</keyword>
<keyword evidence="11" id="KW-1185">Reference proteome</keyword>
<dbReference type="InterPro" id="IPR003593">
    <property type="entry name" value="AAA+_ATPase"/>
</dbReference>
<dbReference type="HOGENOM" id="CLU_000604_2_0_9"/>
<dbReference type="Pfam" id="PF00005">
    <property type="entry name" value="ABC_tran"/>
    <property type="match status" value="1"/>
</dbReference>
<feature type="compositionally biased region" description="Basic and acidic residues" evidence="8">
    <location>
        <begin position="403"/>
        <end position="414"/>
    </location>
</feature>
<dbReference type="PROSITE" id="PS50893">
    <property type="entry name" value="ABC_TRANSPORTER_2"/>
    <property type="match status" value="1"/>
</dbReference>
<dbReference type="EMBL" id="AEQN01000007">
    <property type="protein sequence ID" value="EFV02449.1"/>
    <property type="molecule type" value="Genomic_DNA"/>
</dbReference>
<comment type="caution">
    <text evidence="10">The sequence shown here is derived from an EMBL/GenBank/DDBJ whole genome shotgun (WGS) entry which is preliminary data.</text>
</comment>
<name>E6MEC4_9FIRM</name>
<evidence type="ECO:0000256" key="2">
    <source>
        <dbReference type="ARBA" id="ARBA00022448"/>
    </source>
</evidence>
<keyword evidence="5" id="KW-0029">Amino-acid transport</keyword>
<dbReference type="PROSITE" id="PS00211">
    <property type="entry name" value="ABC_TRANSPORTER_1"/>
    <property type="match status" value="1"/>
</dbReference>
<dbReference type="SUPFAM" id="SSF54631">
    <property type="entry name" value="CBS-domain pair"/>
    <property type="match status" value="1"/>
</dbReference>
<evidence type="ECO:0000256" key="1">
    <source>
        <dbReference type="ARBA" id="ARBA00005417"/>
    </source>
</evidence>
<dbReference type="GO" id="GO:0005886">
    <property type="term" value="C:plasma membrane"/>
    <property type="evidence" value="ECO:0007669"/>
    <property type="project" value="UniProtKB-SubCell"/>
</dbReference>
<dbReference type="OrthoDB" id="9802264at2"/>
<evidence type="ECO:0000256" key="3">
    <source>
        <dbReference type="ARBA" id="ARBA00022741"/>
    </source>
</evidence>
<dbReference type="STRING" id="887929.HMP0721_0357"/>
<gene>
    <name evidence="10" type="primary">proV</name>
    <name evidence="10" type="ORF">HMP0721_0357</name>
</gene>
<dbReference type="InterPro" id="IPR017871">
    <property type="entry name" value="ABC_transporter-like_CS"/>
</dbReference>
<keyword evidence="7" id="KW-1003">Cell membrane</keyword>
<dbReference type="EC" id="7.6.2.9" evidence="7"/>
<dbReference type="GO" id="GO:0031460">
    <property type="term" value="P:glycine betaine transport"/>
    <property type="evidence" value="ECO:0007669"/>
    <property type="project" value="InterPro"/>
</dbReference>
<accession>E6MEC4</accession>
<dbReference type="Proteomes" id="UP000004754">
    <property type="component" value="Unassembled WGS sequence"/>
</dbReference>
<feature type="region of interest" description="Disordered" evidence="8">
    <location>
        <begin position="393"/>
        <end position="414"/>
    </location>
</feature>
<dbReference type="InterPro" id="IPR003439">
    <property type="entry name" value="ABC_transporter-like_ATP-bd"/>
</dbReference>
<keyword evidence="4 7" id="KW-0067">ATP-binding</keyword>
<dbReference type="NCBIfam" id="TIGR01186">
    <property type="entry name" value="proV"/>
    <property type="match status" value="1"/>
</dbReference>
<dbReference type="GO" id="GO:0016887">
    <property type="term" value="F:ATP hydrolysis activity"/>
    <property type="evidence" value="ECO:0007669"/>
    <property type="project" value="UniProtKB-UniRule"/>
</dbReference>
<organism evidence="10 11">
    <name type="scientific">Pseudoramibacter alactolyticus ATCC 23263</name>
    <dbReference type="NCBI Taxonomy" id="887929"/>
    <lineage>
        <taxon>Bacteria</taxon>
        <taxon>Bacillati</taxon>
        <taxon>Bacillota</taxon>
        <taxon>Clostridia</taxon>
        <taxon>Eubacteriales</taxon>
        <taxon>Eubacteriaceae</taxon>
        <taxon>Pseudoramibacter</taxon>
    </lineage>
</organism>
<keyword evidence="3 7" id="KW-0547">Nucleotide-binding</keyword>
<dbReference type="InterPro" id="IPR051921">
    <property type="entry name" value="ABC_osmolyte_uptake_ATP-bind"/>
</dbReference>
<evidence type="ECO:0000313" key="10">
    <source>
        <dbReference type="EMBL" id="EFV02449.1"/>
    </source>
</evidence>
<keyword evidence="7" id="KW-0472">Membrane</keyword>
<evidence type="ECO:0000259" key="9">
    <source>
        <dbReference type="PROSITE" id="PS50893"/>
    </source>
</evidence>
<dbReference type="PANTHER" id="PTHR43869:SF1">
    <property type="entry name" value="GLYCINE BETAINE_PROLINE BETAINE TRANSPORT SYSTEM ATP-BINDING PROTEIN PROV"/>
    <property type="match status" value="1"/>
</dbReference>
<sequence>MRQITIKHLTKIFGKRKKQAMNMIEAHKSKTEILEKTGCTVGVYDVNLEIEQGEIFVIMGLSGSGKSTLVRMLNRLIEPTSGEIRFEDEDVVQMNDEALRDYRRSKVNMVFQNFGLFPHRTILENTEYGLAVRGVDAAQRRQRAEKILESFHLLPFADQYPDQLSGGMQQRVGLARAIVNDPEVLLMDEAFSALDPLIRRNMQDELLELHESLNKTIVFITHDLNEALRLGDRIAFMRDGQIVQVGTGEEILMHPADEFVRQFIQDVDVSKVLTAENVMIPAITANIELDGPYVALRRMRKEHVSMLMAIDRKRRLKGTLQAKEVLRASREGKKLTEVMDLQVQKIPKETLVTDIFNLIYDSPTPLAVVDERDRLLGVVIRGTVLEALADISSTEVSDQDTPDTVKSDKEDAHV</sequence>
<dbReference type="SMART" id="SM00382">
    <property type="entry name" value="AAA"/>
    <property type="match status" value="1"/>
</dbReference>
<evidence type="ECO:0000256" key="8">
    <source>
        <dbReference type="SAM" id="MobiDB-lite"/>
    </source>
</evidence>
<evidence type="ECO:0000256" key="4">
    <source>
        <dbReference type="ARBA" id="ARBA00022840"/>
    </source>
</evidence>
<dbReference type="GO" id="GO:0006970">
    <property type="term" value="P:response to osmotic stress"/>
    <property type="evidence" value="ECO:0007669"/>
    <property type="project" value="UniProtKB-ARBA"/>
</dbReference>
<dbReference type="GO" id="GO:0006865">
    <property type="term" value="P:amino acid transport"/>
    <property type="evidence" value="ECO:0007669"/>
    <property type="project" value="UniProtKB-UniRule"/>
</dbReference>
<dbReference type="GO" id="GO:0005524">
    <property type="term" value="F:ATP binding"/>
    <property type="evidence" value="ECO:0007669"/>
    <property type="project" value="UniProtKB-UniRule"/>
</dbReference>
<evidence type="ECO:0000256" key="5">
    <source>
        <dbReference type="ARBA" id="ARBA00022970"/>
    </source>
</evidence>
<feature type="domain" description="ABC transporter" evidence="9">
    <location>
        <begin position="21"/>
        <end position="264"/>
    </location>
</feature>
<evidence type="ECO:0000256" key="7">
    <source>
        <dbReference type="RuleBase" id="RU369116"/>
    </source>
</evidence>
<protein>
    <recommendedName>
        <fullName evidence="7">Quaternary amine transport ATP-binding protein</fullName>
        <ecNumber evidence="7">7.6.2.9</ecNumber>
    </recommendedName>
</protein>
<keyword evidence="2 7" id="KW-0813">Transport</keyword>
<dbReference type="SUPFAM" id="SSF52540">
    <property type="entry name" value="P-loop containing nucleoside triphosphate hydrolases"/>
    <property type="match status" value="1"/>
</dbReference>
<dbReference type="InterPro" id="IPR000644">
    <property type="entry name" value="CBS_dom"/>
</dbReference>
<dbReference type="PANTHER" id="PTHR43869">
    <property type="entry name" value="GLYCINE BETAINE/PROLINE BETAINE TRANSPORT SYSTEM ATP-BINDING PROTEIN PROV"/>
    <property type="match status" value="1"/>
</dbReference>
<reference evidence="10 11" key="1">
    <citation type="submission" date="2010-12" db="EMBL/GenBank/DDBJ databases">
        <authorList>
            <person name="Muzny D."/>
            <person name="Qin X."/>
            <person name="Deng J."/>
            <person name="Jiang H."/>
            <person name="Liu Y."/>
            <person name="Qu J."/>
            <person name="Song X.-Z."/>
            <person name="Zhang L."/>
            <person name="Thornton R."/>
            <person name="Coyle M."/>
            <person name="Francisco L."/>
            <person name="Jackson L."/>
            <person name="Javaid M."/>
            <person name="Korchina V."/>
            <person name="Kovar C."/>
            <person name="Mata R."/>
            <person name="Mathew T."/>
            <person name="Ngo R."/>
            <person name="Nguyen L."/>
            <person name="Nguyen N."/>
            <person name="Okwuonu G."/>
            <person name="Ongeri F."/>
            <person name="Pham C."/>
            <person name="Simmons D."/>
            <person name="Wilczek-Boney K."/>
            <person name="Hale W."/>
            <person name="Jakkamsetti A."/>
            <person name="Pham P."/>
            <person name="Ruth R."/>
            <person name="San Lucas F."/>
            <person name="Warren J."/>
            <person name="Zhang J."/>
            <person name="Zhao Z."/>
            <person name="Zhou C."/>
            <person name="Zhu D."/>
            <person name="Lee S."/>
            <person name="Bess C."/>
            <person name="Blankenburg K."/>
            <person name="Forbes L."/>
            <person name="Fu Q."/>
            <person name="Gubbala S."/>
            <person name="Hirani K."/>
            <person name="Jayaseelan J.C."/>
            <person name="Lara F."/>
            <person name="Munidasa M."/>
            <person name="Palculict T."/>
            <person name="Patil S."/>
            <person name="Pu L.-L."/>
            <person name="Saada N."/>
            <person name="Tang L."/>
            <person name="Weissenberger G."/>
            <person name="Zhu Y."/>
            <person name="Hemphill L."/>
            <person name="Shang Y."/>
            <person name="Youmans B."/>
            <person name="Ayvaz T."/>
            <person name="Ross M."/>
            <person name="Santibanez J."/>
            <person name="Aqrawi P."/>
            <person name="Gross S."/>
            <person name="Joshi V."/>
            <person name="Fowler G."/>
            <person name="Nazareth L."/>
            <person name="Reid J."/>
            <person name="Worley K."/>
            <person name="Petrosino J."/>
            <person name="Highlander S."/>
            <person name="Gibbs R."/>
        </authorList>
    </citation>
    <scope>NUCLEOTIDE SEQUENCE [LARGE SCALE GENOMIC DNA]</scope>
    <source>
        <strain evidence="10 11">ATCC 23263</strain>
    </source>
</reference>
<dbReference type="FunFam" id="3.40.50.300:FF:000201">
    <property type="entry name" value="Glycine betaine/L-proline ABC transporter ATP-binding protein"/>
    <property type="match status" value="1"/>
</dbReference>
<dbReference type="Pfam" id="PF00571">
    <property type="entry name" value="CBS"/>
    <property type="match status" value="1"/>
</dbReference>
<dbReference type="Gene3D" id="3.40.50.300">
    <property type="entry name" value="P-loop containing nucleotide triphosphate hydrolases"/>
    <property type="match status" value="1"/>
</dbReference>
<comment type="subunit">
    <text evidence="7">The complex is probably composed of two ATP-binding proteins, two transmembrane proteins and a solute-binding protein.</text>
</comment>
<comment type="similarity">
    <text evidence="1 7">Belongs to the ABC transporter superfamily.</text>
</comment>
<evidence type="ECO:0000256" key="6">
    <source>
        <dbReference type="ARBA" id="ARBA00023122"/>
    </source>
</evidence>
<keyword evidence="6" id="KW-0129">CBS domain</keyword>
<dbReference type="InterPro" id="IPR005892">
    <property type="entry name" value="Gly-betaine_transp_ATP-bd"/>
</dbReference>
<dbReference type="RefSeq" id="WP_006597776.1">
    <property type="nucleotide sequence ID" value="NZ_GL622359.1"/>
</dbReference>
<dbReference type="AlphaFoldDB" id="E6MEC4"/>
<proteinExistence type="inferred from homology"/>
<dbReference type="Gene3D" id="3.10.580.10">
    <property type="entry name" value="CBS-domain"/>
    <property type="match status" value="1"/>
</dbReference>
<comment type="subcellular location">
    <subcellularLocation>
        <location evidence="7">Cell inner membrane</location>
        <topology evidence="7">Peripheral membrane protein</topology>
    </subcellularLocation>
</comment>
<dbReference type="InterPro" id="IPR027417">
    <property type="entry name" value="P-loop_NTPase"/>
</dbReference>
<dbReference type="eggNOG" id="COG4175">
    <property type="taxonomic scope" value="Bacteria"/>
</dbReference>
<evidence type="ECO:0000313" key="11">
    <source>
        <dbReference type="Proteomes" id="UP000004754"/>
    </source>
</evidence>
<dbReference type="GO" id="GO:0015418">
    <property type="term" value="F:ABC-type quaternary ammonium compound transporting activity"/>
    <property type="evidence" value="ECO:0007669"/>
    <property type="project" value="UniProtKB-EC"/>
</dbReference>
<dbReference type="CDD" id="cd03294">
    <property type="entry name" value="ABC_Pro_Gly_Betaine"/>
    <property type="match status" value="1"/>
</dbReference>
<dbReference type="InterPro" id="IPR046342">
    <property type="entry name" value="CBS_dom_sf"/>
</dbReference>
<comment type="catalytic activity">
    <reaction evidence="7">
        <text>a quaternary ammonium(out) + ATP + H2O = a quaternary ammonium(in) + ADP + phosphate + H(+)</text>
        <dbReference type="Rhea" id="RHEA:11036"/>
        <dbReference type="ChEBI" id="CHEBI:15377"/>
        <dbReference type="ChEBI" id="CHEBI:15378"/>
        <dbReference type="ChEBI" id="CHEBI:30616"/>
        <dbReference type="ChEBI" id="CHEBI:35267"/>
        <dbReference type="ChEBI" id="CHEBI:43474"/>
        <dbReference type="ChEBI" id="CHEBI:456216"/>
    </reaction>
</comment>